<dbReference type="InterPro" id="IPR051674">
    <property type="entry name" value="Malate_Decarboxylase"/>
</dbReference>
<dbReference type="GO" id="GO:0004470">
    <property type="term" value="F:malic enzyme activity"/>
    <property type="evidence" value="ECO:0007669"/>
    <property type="project" value="InterPro"/>
</dbReference>
<reference evidence="5" key="2">
    <citation type="journal article" date="2022" name="Nat. Microbiol.">
        <title>A closed Candidatus Odinarchaeum chromosome exposes Asgard archaeal viruses.</title>
        <authorList>
            <person name="Tamarit D."/>
            <person name="Caceres E.F."/>
            <person name="Krupovic M."/>
            <person name="Nijland R."/>
            <person name="Eme L."/>
            <person name="Robinson N.P."/>
            <person name="Ettema T.J.G."/>
        </authorList>
    </citation>
    <scope>NUCLEOTIDE SEQUENCE</scope>
    <source>
        <strain evidence="5">LCB_4</strain>
    </source>
</reference>
<dbReference type="InterPro" id="IPR037062">
    <property type="entry name" value="Malic_N_dom_sf"/>
</dbReference>
<name>A0AAF0IAG1_ODILC</name>
<evidence type="ECO:0000313" key="6">
    <source>
        <dbReference type="Proteomes" id="UP000186851"/>
    </source>
</evidence>
<dbReference type="InterPro" id="IPR045213">
    <property type="entry name" value="Malic_NAD-bd_bact_type"/>
</dbReference>
<dbReference type="InterPro" id="IPR012301">
    <property type="entry name" value="Malic_N_dom"/>
</dbReference>
<dbReference type="Pfam" id="PF03949">
    <property type="entry name" value="Malic_M"/>
    <property type="match status" value="1"/>
</dbReference>
<dbReference type="SMART" id="SM00919">
    <property type="entry name" value="Malic_M"/>
    <property type="match status" value="1"/>
</dbReference>
<dbReference type="PIRSF" id="PIRSF000106">
    <property type="entry name" value="ME"/>
    <property type="match status" value="1"/>
</dbReference>
<dbReference type="SUPFAM" id="SSF53223">
    <property type="entry name" value="Aminoacid dehydrogenase-like, N-terminal domain"/>
    <property type="match status" value="1"/>
</dbReference>
<sequence>MTLYKDSLKLHKTVKGKLELKPKVEVKNIQDLSLVYTPGVAAPCKLISKNPSKVYDLTFKANTIIIVSDGSRVLGLGNLGGLAVLPVLEGKALIFKLFADINAIPIALNVKDAGEIINTIIAISPAFSGVNLEDIERPKCFIIETELQKRLDIPVFHDDQHGTAIAVLAALLNSLKLVGKKISDIKIVILGAGAAGIAVAKYTHTAGCKNIIVCDSRGIIHSRRTDLDFSKKEILGITNRDDIEGGLEEALKDADVVIGLSTIPNLLKPAHIKLMSDSPIVFALTNPIPEITPVKAKKAGAKIVATGRSDLPNQINNSLVFPGIFRGALDIRATTINMEMKMAAVKALLKSVPEDTLSEDFIIPSMMNKNIVFRIAEEVAKAAIKSGVARIKKTPNYTHD</sequence>
<dbReference type="GO" id="GO:0016616">
    <property type="term" value="F:oxidoreductase activity, acting on the CH-OH group of donors, NAD or NADP as acceptor"/>
    <property type="evidence" value="ECO:0007669"/>
    <property type="project" value="InterPro"/>
</dbReference>
<evidence type="ECO:0000259" key="3">
    <source>
        <dbReference type="SMART" id="SM00919"/>
    </source>
</evidence>
<dbReference type="SMART" id="SM01274">
    <property type="entry name" value="malic"/>
    <property type="match status" value="1"/>
</dbReference>
<protein>
    <submittedName>
        <fullName evidence="5">NADP-dependent malic enzyme</fullName>
    </submittedName>
</protein>
<evidence type="ECO:0000313" key="5">
    <source>
        <dbReference type="EMBL" id="WEU39699.1"/>
    </source>
</evidence>
<evidence type="ECO:0000256" key="2">
    <source>
        <dbReference type="ARBA" id="ARBA00023002"/>
    </source>
</evidence>
<accession>A0AAF0IAG1</accession>
<feature type="domain" description="Malic enzyme NAD-binding" evidence="3">
    <location>
        <begin position="160"/>
        <end position="384"/>
    </location>
</feature>
<dbReference type="EMBL" id="CP091871">
    <property type="protein sequence ID" value="WEU39699.1"/>
    <property type="molecule type" value="Genomic_DNA"/>
</dbReference>
<dbReference type="Gene3D" id="3.40.50.720">
    <property type="entry name" value="NAD(P)-binding Rossmann-like Domain"/>
    <property type="match status" value="1"/>
</dbReference>
<proteinExistence type="inferred from homology"/>
<dbReference type="Pfam" id="PF00390">
    <property type="entry name" value="malic"/>
    <property type="match status" value="1"/>
</dbReference>
<gene>
    <name evidence="5" type="ORF">OdinLCB4_004225</name>
</gene>
<dbReference type="Proteomes" id="UP000186851">
    <property type="component" value="Chromosome"/>
</dbReference>
<dbReference type="InterPro" id="IPR046346">
    <property type="entry name" value="Aminoacid_DH-like_N_sf"/>
</dbReference>
<dbReference type="InterPro" id="IPR036291">
    <property type="entry name" value="NAD(P)-bd_dom_sf"/>
</dbReference>
<feature type="domain" description="Malic enzyme N-terminal" evidence="4">
    <location>
        <begin position="15"/>
        <end position="148"/>
    </location>
</feature>
<dbReference type="CDD" id="cd05311">
    <property type="entry name" value="NAD_bind_2_malic_enz"/>
    <property type="match status" value="1"/>
</dbReference>
<reference evidence="5" key="1">
    <citation type="journal article" date="2017" name="Nature">
        <title>Asgard archaea illuminate the origin of eukaryotic cellular complexity.</title>
        <authorList>
            <person name="Zaremba-Niedzwiedzka K."/>
            <person name="Caceres E.F."/>
            <person name="Saw J.H."/>
            <person name="Backstrom D."/>
            <person name="Juzokaite L."/>
            <person name="Vancaester E."/>
            <person name="Seitz K.W."/>
            <person name="Anantharaman K."/>
            <person name="Starnawski P."/>
            <person name="Kjeldsen K.U."/>
            <person name="Scott M.B."/>
            <person name="Nunoura T."/>
            <person name="Banfield J.F."/>
            <person name="Schramm A."/>
            <person name="Baker B.J."/>
            <person name="Spang A."/>
            <person name="Ettema T.J.G."/>
        </authorList>
    </citation>
    <scope>NUCLEOTIDE SEQUENCE</scope>
    <source>
        <strain evidence="5">LCB_4</strain>
    </source>
</reference>
<dbReference type="InterPro" id="IPR001891">
    <property type="entry name" value="Malic_OxRdtase"/>
</dbReference>
<dbReference type="PANTHER" id="PTHR43237">
    <property type="entry name" value="NADP-DEPENDENT MALIC ENZYME"/>
    <property type="match status" value="1"/>
</dbReference>
<dbReference type="SUPFAM" id="SSF51735">
    <property type="entry name" value="NAD(P)-binding Rossmann-fold domains"/>
    <property type="match status" value="1"/>
</dbReference>
<keyword evidence="2" id="KW-0560">Oxidoreductase</keyword>
<evidence type="ECO:0000256" key="1">
    <source>
        <dbReference type="ARBA" id="ARBA00008785"/>
    </source>
</evidence>
<dbReference type="AlphaFoldDB" id="A0AAF0IAG1"/>
<organism evidence="5 6">
    <name type="scientific">Odinarchaeota yellowstonii (strain LCB_4)</name>
    <dbReference type="NCBI Taxonomy" id="1841599"/>
    <lineage>
        <taxon>Archaea</taxon>
        <taxon>Promethearchaeati</taxon>
        <taxon>Candidatus Odinarchaeota</taxon>
        <taxon>Candidatus Odinarchaeia</taxon>
        <taxon>Candidatus Odinarchaeales</taxon>
        <taxon>Candidatus Odinarchaeaceae</taxon>
        <taxon>Candidatus Odinarchaeum</taxon>
    </lineage>
</organism>
<dbReference type="InterPro" id="IPR012302">
    <property type="entry name" value="Malic_NAD-bd"/>
</dbReference>
<comment type="similarity">
    <text evidence="1">Belongs to the malic enzymes family.</text>
</comment>
<dbReference type="PANTHER" id="PTHR43237:SF4">
    <property type="entry name" value="NADP-DEPENDENT MALIC ENZYME"/>
    <property type="match status" value="1"/>
</dbReference>
<dbReference type="Gene3D" id="3.40.50.10380">
    <property type="entry name" value="Malic enzyme, N-terminal domain"/>
    <property type="match status" value="1"/>
</dbReference>
<evidence type="ECO:0000259" key="4">
    <source>
        <dbReference type="SMART" id="SM01274"/>
    </source>
</evidence>
<dbReference type="KEGG" id="oyw:OdinLCB4_004225"/>
<dbReference type="GO" id="GO:0051287">
    <property type="term" value="F:NAD binding"/>
    <property type="evidence" value="ECO:0007669"/>
    <property type="project" value="InterPro"/>
</dbReference>